<feature type="domain" description="DUF4158" evidence="7">
    <location>
        <begin position="4"/>
        <end position="151"/>
    </location>
</feature>
<reference evidence="8" key="2">
    <citation type="journal article" date="2002" name="J. Bacteriol.">
        <title>Cloning and analysis of the telomere and terminal inverted repeat of the linear chromosome of Streptomyces griseus.</title>
        <authorList>
            <person name="Goshi K."/>
            <person name="Uchida T."/>
            <person name="Lezhava A."/>
            <person name="Yamasaki M."/>
            <person name="Hiratsu K."/>
            <person name="Shinkawa H."/>
            <person name="Kinashi H."/>
        </authorList>
    </citation>
    <scope>NUCLEOTIDE SEQUENCE</scope>
    <source>
        <strain evidence="8">2247</strain>
    </source>
</reference>
<dbReference type="GO" id="GO:0003677">
    <property type="term" value="F:DNA binding"/>
    <property type="evidence" value="ECO:0007669"/>
    <property type="project" value="UniProtKB-KW"/>
</dbReference>
<evidence type="ECO:0000256" key="2">
    <source>
        <dbReference type="ARBA" id="ARBA00022578"/>
    </source>
</evidence>
<dbReference type="GO" id="GO:0004803">
    <property type="term" value="F:transposase activity"/>
    <property type="evidence" value="ECO:0007669"/>
    <property type="project" value="InterPro"/>
</dbReference>
<comment type="similarity">
    <text evidence="1">Belongs to the transposase 7 family.</text>
</comment>
<dbReference type="NCBIfam" id="NF033527">
    <property type="entry name" value="transpos_Tn3"/>
    <property type="match status" value="1"/>
</dbReference>
<dbReference type="InterPro" id="IPR025296">
    <property type="entry name" value="DUF4158"/>
</dbReference>
<name>F1T165_STRGR</name>
<keyword evidence="2" id="KW-0815">Transposition</keyword>
<proteinExistence type="inferred from homology"/>
<reference evidence="8" key="3">
    <citation type="journal article" date="2011" name="Arch. Microbiol.">
        <title>A large inversion in the linear chromosome of Streptomyces griseus caused by replicative transposition of a new Tn3 family transposon.</title>
        <authorList>
            <person name="Murata M."/>
            <person name="Uchida T."/>
            <person name="Yang Y."/>
            <person name="Lezhava A."/>
            <person name="Kinahi H."/>
        </authorList>
    </citation>
    <scope>NUCLEOTIDE SEQUENCE</scope>
    <source>
        <strain evidence="8">2247</strain>
    </source>
</reference>
<evidence type="ECO:0000259" key="7">
    <source>
        <dbReference type="Pfam" id="PF13700"/>
    </source>
</evidence>
<feature type="region of interest" description="Disordered" evidence="5">
    <location>
        <begin position="975"/>
        <end position="994"/>
    </location>
</feature>
<dbReference type="EMBL" id="AB605439">
    <property type="protein sequence ID" value="BAK08918.1"/>
    <property type="molecule type" value="Genomic_DNA"/>
</dbReference>
<dbReference type="GO" id="GO:0006313">
    <property type="term" value="P:DNA transposition"/>
    <property type="evidence" value="ECO:0007669"/>
    <property type="project" value="InterPro"/>
</dbReference>
<reference evidence="8" key="1">
    <citation type="journal article" date="1995" name="J. Bacteriol.">
        <title>Physical map of the linear chromosome of Streptomyces griseus.</title>
        <authorList>
            <person name="Lezhava A."/>
            <person name="Mizukami T."/>
            <person name="Kajitani T."/>
            <person name="Kameoka D."/>
            <person name="Redenbach M."/>
            <person name="Shinkawa H."/>
            <person name="Nimi O."/>
            <person name="Kinashi H."/>
        </authorList>
    </citation>
    <scope>NUCLEOTIDE SEQUENCE</scope>
    <source>
        <strain evidence="8">2247</strain>
    </source>
</reference>
<protein>
    <submittedName>
        <fullName evidence="8">Putative transposase</fullName>
    </submittedName>
</protein>
<sequence>MRQEWSPEDVVACWTLVDGDWDLVANKTGPTRLGFCLMLKFFEMEGRFPEFIEEFPQPAVEYVAGLVKVPATELAKYDLAGANGHRKQIREALHFRPATLDDEERLTAWLAVEVCPVELVEDRQREALLVECRARKIEPPGRTRIEKVLVAARNRWEKVFCARTIERLGDVGVARLLALVAEDNEDGAGLLALLKRDPGAVGLDSLLTEITKLNDVRRLGLPEGLFADCSEKLLAGWRSRAIKMYPSDFRDTAEDARITLLAALCSSRQAEITDALVELLVALVHKINARAERRVERQLTAELKKVRGKEGILFKLADAAIGKPDDVVREALYPVVGEKTLRDLVAEAKANEKVFKAKVRTTLRSSYSSYYRQMLPPLLRTLGFKCNNTAYRPVMDAMALLEKYAEVDGKTRFYDAGDTVPMDGVVRKDWREAVVDDKGKVERIPYELCVLVALRDAIRRREIYVEGALRWRNPEDDLPGDFEAARTVHYAAIRQPQDPQAFITSLKQRMTDGLDRLSAALADGSAGGVKVTTRHGDPWITVPKLEKLDEPTGLQALKDEVVRRWGVLDLLDVLKNADFLSGFTDEFTSVAAYERIDRATLQRRLLLALFALGTNMGIRSIVATGEHGESEAALRHIRRHFITVDNLRAAVTRLVNATFAARDTAWWGQGNACASDSKKFGSWSSNFMTEYHARYGGNGVMIYWHVERKNVCIYSQLKSCSSSEVAAMIEGLLRHCTDAEIESNYVDTHGASVVGFAFTELLNFRLLPRLKNIGSIRLYRPDDDPPGWPALGASLTRAIRWDLIEQQYDQMVKYATALRLGTAEAEQVLRRFTRGGPKHPTYAALEELGRAVRTVFACDYLAAPGLRREIHGGLQVVENWNSANTVLHYGKDGALTGPDKEHAETSMLALHLLQSALVHVNTLLLQQVLAEPAWAKKLSDEDRRGLTALFWSNINPYGTFRLEMDKRLDLAPLLSVPRPRTPADASDQAPAEPS</sequence>
<evidence type="ECO:0000313" key="8">
    <source>
        <dbReference type="EMBL" id="BAK08918.1"/>
    </source>
</evidence>
<dbReference type="Pfam" id="PF13700">
    <property type="entry name" value="DUF4158"/>
    <property type="match status" value="1"/>
</dbReference>
<evidence type="ECO:0000256" key="1">
    <source>
        <dbReference type="ARBA" id="ARBA00009402"/>
    </source>
</evidence>
<gene>
    <name evidence="8" type="primary">tpnA</name>
</gene>
<evidence type="ECO:0000256" key="5">
    <source>
        <dbReference type="SAM" id="MobiDB-lite"/>
    </source>
</evidence>
<evidence type="ECO:0000259" key="6">
    <source>
        <dbReference type="Pfam" id="PF01526"/>
    </source>
</evidence>
<dbReference type="Pfam" id="PF01526">
    <property type="entry name" value="DDE_Tnp_Tn3"/>
    <property type="match status" value="1"/>
</dbReference>
<evidence type="ECO:0000256" key="3">
    <source>
        <dbReference type="ARBA" id="ARBA00023125"/>
    </source>
</evidence>
<dbReference type="InterPro" id="IPR047653">
    <property type="entry name" value="Tn3-like_transpos"/>
</dbReference>
<dbReference type="AlphaFoldDB" id="F1T165"/>
<keyword evidence="3" id="KW-0238">DNA-binding</keyword>
<accession>F1T165</accession>
<evidence type="ECO:0000256" key="4">
    <source>
        <dbReference type="ARBA" id="ARBA00023172"/>
    </source>
</evidence>
<dbReference type="InterPro" id="IPR002513">
    <property type="entry name" value="Tn3_Tnp_DDE_dom"/>
</dbReference>
<organism evidence="8">
    <name type="scientific">Streptomyces griseus</name>
    <dbReference type="NCBI Taxonomy" id="1911"/>
    <lineage>
        <taxon>Bacteria</taxon>
        <taxon>Bacillati</taxon>
        <taxon>Actinomycetota</taxon>
        <taxon>Actinomycetes</taxon>
        <taxon>Kitasatosporales</taxon>
        <taxon>Streptomycetaceae</taxon>
        <taxon>Streptomyces</taxon>
    </lineage>
</organism>
<feature type="domain" description="Tn3 transposase DDE" evidence="6">
    <location>
        <begin position="572"/>
        <end position="960"/>
    </location>
</feature>
<keyword evidence="4" id="KW-0233">DNA recombination</keyword>